<dbReference type="Proteomes" id="UP000094527">
    <property type="component" value="Unassembled WGS sequence"/>
</dbReference>
<evidence type="ECO:0000256" key="9">
    <source>
        <dbReference type="ARBA" id="ARBA00023136"/>
    </source>
</evidence>
<dbReference type="PROSITE" id="PS50929">
    <property type="entry name" value="ABC_TM1F"/>
    <property type="match status" value="2"/>
</dbReference>
<dbReference type="SUPFAM" id="SSF90123">
    <property type="entry name" value="ABC transporter transmembrane region"/>
    <property type="match status" value="2"/>
</dbReference>
<gene>
    <name evidence="13" type="ORF">Ocin01_06150</name>
</gene>
<evidence type="ECO:0000256" key="3">
    <source>
        <dbReference type="ARBA" id="ARBA00022448"/>
    </source>
</evidence>
<dbReference type="SMART" id="SM00382">
    <property type="entry name" value="AAA"/>
    <property type="match status" value="2"/>
</dbReference>
<comment type="caution">
    <text evidence="13">The sequence shown here is derived from an EMBL/GenBank/DDBJ whole genome shotgun (WGS) entry which is preliminary data.</text>
</comment>
<dbReference type="GO" id="GO:0140359">
    <property type="term" value="F:ABC-type transporter activity"/>
    <property type="evidence" value="ECO:0007669"/>
    <property type="project" value="InterPro"/>
</dbReference>
<accession>A0A1D2N5I3</accession>
<feature type="transmembrane region" description="Helical" evidence="10">
    <location>
        <begin position="233"/>
        <end position="251"/>
    </location>
</feature>
<comment type="similarity">
    <text evidence="2">Belongs to the ABC transporter superfamily. ABCC family. Conjugate transporter (TC 3.A.1.208) subfamily.</text>
</comment>
<feature type="transmembrane region" description="Helical" evidence="10">
    <location>
        <begin position="779"/>
        <end position="807"/>
    </location>
</feature>
<dbReference type="FunFam" id="3.40.50.300:FF:000973">
    <property type="entry name" value="Multidrug resistance-associated protein 4"/>
    <property type="match status" value="1"/>
</dbReference>
<dbReference type="FunFam" id="1.20.1560.10:FF:000014">
    <property type="entry name" value="Multidrug resistance-associated protein member 4"/>
    <property type="match status" value="1"/>
</dbReference>
<evidence type="ECO:0000256" key="10">
    <source>
        <dbReference type="SAM" id="Phobius"/>
    </source>
</evidence>
<dbReference type="GO" id="GO:0005524">
    <property type="term" value="F:ATP binding"/>
    <property type="evidence" value="ECO:0007669"/>
    <property type="project" value="UniProtKB-KW"/>
</dbReference>
<dbReference type="CDD" id="cd03244">
    <property type="entry name" value="ABCC_MRP_domain2"/>
    <property type="match status" value="1"/>
</dbReference>
<name>A0A1D2N5I3_ORCCI</name>
<feature type="domain" description="ABC transmembrane type-1" evidence="12">
    <location>
        <begin position="700"/>
        <end position="1023"/>
    </location>
</feature>
<keyword evidence="14" id="KW-1185">Reference proteome</keyword>
<feature type="transmembrane region" description="Helical" evidence="10">
    <location>
        <begin position="881"/>
        <end position="898"/>
    </location>
</feature>
<dbReference type="CDD" id="cd03250">
    <property type="entry name" value="ABCC_MRP_domain1"/>
    <property type="match status" value="1"/>
</dbReference>
<evidence type="ECO:0000256" key="5">
    <source>
        <dbReference type="ARBA" id="ARBA00022737"/>
    </source>
</evidence>
<dbReference type="InterPro" id="IPR027417">
    <property type="entry name" value="P-loop_NTPase"/>
</dbReference>
<dbReference type="InterPro" id="IPR036640">
    <property type="entry name" value="ABC1_TM_sf"/>
</dbReference>
<evidence type="ECO:0000256" key="4">
    <source>
        <dbReference type="ARBA" id="ARBA00022692"/>
    </source>
</evidence>
<keyword evidence="7" id="KW-0067">ATP-binding</keyword>
<dbReference type="GO" id="GO:0016020">
    <property type="term" value="C:membrane"/>
    <property type="evidence" value="ECO:0007669"/>
    <property type="project" value="UniProtKB-SubCell"/>
</dbReference>
<feature type="transmembrane region" description="Helical" evidence="10">
    <location>
        <begin position="964"/>
        <end position="985"/>
    </location>
</feature>
<evidence type="ECO:0000313" key="14">
    <source>
        <dbReference type="Proteomes" id="UP000094527"/>
    </source>
</evidence>
<keyword evidence="5" id="KW-0677">Repeat</keyword>
<keyword evidence="8 10" id="KW-1133">Transmembrane helix</keyword>
<keyword evidence="4 10" id="KW-0812">Transmembrane</keyword>
<evidence type="ECO:0000256" key="7">
    <source>
        <dbReference type="ARBA" id="ARBA00022840"/>
    </source>
</evidence>
<feature type="transmembrane region" description="Helical" evidence="10">
    <location>
        <begin position="88"/>
        <end position="109"/>
    </location>
</feature>
<evidence type="ECO:0000259" key="11">
    <source>
        <dbReference type="PROSITE" id="PS50893"/>
    </source>
</evidence>
<dbReference type="OrthoDB" id="6500128at2759"/>
<dbReference type="PANTHER" id="PTHR24223">
    <property type="entry name" value="ATP-BINDING CASSETTE SUB-FAMILY C"/>
    <property type="match status" value="1"/>
</dbReference>
<dbReference type="GO" id="GO:0016887">
    <property type="term" value="F:ATP hydrolysis activity"/>
    <property type="evidence" value="ECO:0007669"/>
    <property type="project" value="InterPro"/>
</dbReference>
<dbReference type="InterPro" id="IPR003439">
    <property type="entry name" value="ABC_transporter-like_ATP-bd"/>
</dbReference>
<comment type="subcellular location">
    <subcellularLocation>
        <location evidence="1">Membrane</location>
        <topology evidence="1">Multi-pass membrane protein</topology>
    </subcellularLocation>
</comment>
<evidence type="ECO:0000256" key="1">
    <source>
        <dbReference type="ARBA" id="ARBA00004141"/>
    </source>
</evidence>
<dbReference type="Gene3D" id="3.40.50.300">
    <property type="entry name" value="P-loop containing nucleotide triphosphate hydrolases"/>
    <property type="match status" value="2"/>
</dbReference>
<dbReference type="FunFam" id="1.20.1560.10:FF:000026">
    <property type="entry name" value="Multidrug resistance-associated protein lethal(2)03659"/>
    <property type="match status" value="1"/>
</dbReference>
<proteinExistence type="inferred from homology"/>
<evidence type="ECO:0000256" key="6">
    <source>
        <dbReference type="ARBA" id="ARBA00022741"/>
    </source>
</evidence>
<organism evidence="13 14">
    <name type="scientific">Orchesella cincta</name>
    <name type="common">Springtail</name>
    <name type="synonym">Podura cincta</name>
    <dbReference type="NCBI Taxonomy" id="48709"/>
    <lineage>
        <taxon>Eukaryota</taxon>
        <taxon>Metazoa</taxon>
        <taxon>Ecdysozoa</taxon>
        <taxon>Arthropoda</taxon>
        <taxon>Hexapoda</taxon>
        <taxon>Collembola</taxon>
        <taxon>Entomobryomorpha</taxon>
        <taxon>Entomobryoidea</taxon>
        <taxon>Orchesellidae</taxon>
        <taxon>Orchesellinae</taxon>
        <taxon>Orchesella</taxon>
    </lineage>
</organism>
<dbReference type="Gene3D" id="1.20.1560.10">
    <property type="entry name" value="ABC transporter type 1, transmembrane domain"/>
    <property type="match status" value="2"/>
</dbReference>
<dbReference type="OMA" id="EGHNISR"/>
<dbReference type="EMBL" id="LJIJ01000200">
    <property type="protein sequence ID" value="ODN00539.1"/>
    <property type="molecule type" value="Genomic_DNA"/>
</dbReference>
<protein>
    <submittedName>
        <fullName evidence="13">Multidrug resistance-associated protein 4</fullName>
    </submittedName>
</protein>
<keyword evidence="3" id="KW-0813">Transport</keyword>
<evidence type="ECO:0000256" key="8">
    <source>
        <dbReference type="ARBA" id="ARBA00022989"/>
    </source>
</evidence>
<keyword evidence="9 10" id="KW-0472">Membrane</keyword>
<dbReference type="PROSITE" id="PS50893">
    <property type="entry name" value="ABC_TRANSPORTER_2"/>
    <property type="match status" value="2"/>
</dbReference>
<feature type="domain" description="ABC transporter" evidence="11">
    <location>
        <begin position="1061"/>
        <end position="1288"/>
    </location>
</feature>
<feature type="transmembrane region" description="Helical" evidence="10">
    <location>
        <begin position="851"/>
        <end position="875"/>
    </location>
</feature>
<dbReference type="FunFam" id="3.40.50.300:FF:000163">
    <property type="entry name" value="Multidrug resistance-associated protein member 4"/>
    <property type="match status" value="1"/>
</dbReference>
<feature type="domain" description="ABC transmembrane type-1" evidence="12">
    <location>
        <begin position="106"/>
        <end position="360"/>
    </location>
</feature>
<dbReference type="InterPro" id="IPR003593">
    <property type="entry name" value="AAA+_ATPase"/>
</dbReference>
<dbReference type="STRING" id="48709.A0A1D2N5I3"/>
<feature type="transmembrane region" description="Helical" evidence="10">
    <location>
        <begin position="129"/>
        <end position="149"/>
    </location>
</feature>
<dbReference type="InterPro" id="IPR011527">
    <property type="entry name" value="ABC1_TM_dom"/>
</dbReference>
<sequence length="1335" mass="151286">MDFTEKATITNPRETSNPLSTLLFWWINPLFRKGAKKDLVLNDLYDVLKEDESKRVADDLSREWDRQMAKAKLQPAYRPRLYKALLSVFKSTYILTVIGLIFDECIIRVAQPLFLKYLIVSFSDDSERWVQYAYAAGVCLTTLIHMFLLHPTMFALQHIGMKCRVACCSMVYRKSLELSKAAQGKTTVGQIINIMGNDVIRFDTNLLFLSYLFIGPIQLAIFAYFLWDEVGPSGMAGVGFVVFLIPIEYWIGKQFTKNRFNIAKRTDERGRVMNEIIIAMRVIKMYAWEKPFSSMVDKIRKYEVKSLRMLALYRAFYLSLYISSSRLVTYCVFIAYILTNHVLTADKVFFILTIFSTVRQVMISYFPTAAAAIGELFVSMNRIEIFLLLEDQDQSANTHFKINPTTQTEKGVEASIVMKNAVAKWNKDKIALQNFSVELRGDQLVMVVGSVGSGKTSLLHALLGELPVTDGHCTVNGRAAYASQEAWIFGGNVRQNILFGNEFDESRYNEVVKVCALEDDFKQLPHGDSTIVGERGVALSGGQKARVNLARGLYQKADIYLLDDPLSAVDSRVSRHIFEQCVKAHLTGYLRILCTHQLQYLPQADHVIVLEEGKIKCQGTYQHLVDEGIDFISLMSTDSVDGLERKNSVIKVEEVPKEKKPEEKGKPEAQAEKMAGGSVTWGTYWEYLKGSESYFGIYMLFLAFLSSQLAFLLADWWLSQWTTAEERRISNNNRNVSTVAPTTTEASFSNNENDEGSMFMPRHTWIPEDDSIDYLGEQFYLLVYSGIVVAIFVLTKFRAIYFFMFCIKISINVHNKMFVSLVRAPMKFFDDNPSGRVMNRFTKDIGAMDELLPYSFFDAITIFLLMISMVILIIISNYYMSIPTGLLVIGLFVMRQYFIKTARDVKRIEAISRSPIFTHVAASSQGLTTIRAAKRQAILSEQFDGHQDLHSSTWYTFISANRWFGIWLEVMSVVYLCVVTLSFLILSTVTSYKSSDVGLAISSALSLTGIFQWGMRQSAETENLMTSVERALEYAKLEPEAALESKPDKKPPKGWPSVGEIQFKNYYLAYEDKDVVKGLNFTIKGKEKIGIVGRTGAGKSSIIAGLFRMTEPRGDLFIDNIRVNDIGLHDLRSNISIIPQDPVLFSGTMRYNLDPFDQFKDDELWRVINEVQLKEAVPALDVKVSDGGNNFSVGERQLVCLARAILRKNRIIVMDEATANVDPQTDNFIQNTIRTKFSDCTIITIAHRLNSIIDCDKVLVLDNGFLKEYDHPHRLLINPDGHLSSMVKHTGKASEAALRKIAADTFSGRRASFVKKDDELQQLDNFSTVVDTNEN</sequence>
<evidence type="ECO:0000313" key="13">
    <source>
        <dbReference type="EMBL" id="ODN00539.1"/>
    </source>
</evidence>
<reference evidence="13 14" key="1">
    <citation type="journal article" date="2016" name="Genome Biol. Evol.">
        <title>Gene Family Evolution Reflects Adaptation to Soil Environmental Stressors in the Genome of the Collembolan Orchesella cincta.</title>
        <authorList>
            <person name="Faddeeva-Vakhrusheva A."/>
            <person name="Derks M.F."/>
            <person name="Anvar S.Y."/>
            <person name="Agamennone V."/>
            <person name="Suring W."/>
            <person name="Smit S."/>
            <person name="van Straalen N.M."/>
            <person name="Roelofs D."/>
        </authorList>
    </citation>
    <scope>NUCLEOTIDE SEQUENCE [LARGE SCALE GENOMIC DNA]</scope>
    <source>
        <tissue evidence="13">Mixed pool</tissue>
    </source>
</reference>
<evidence type="ECO:0000256" key="2">
    <source>
        <dbReference type="ARBA" id="ARBA00009726"/>
    </source>
</evidence>
<dbReference type="PROSITE" id="PS00211">
    <property type="entry name" value="ABC_TRANSPORTER_1"/>
    <property type="match status" value="2"/>
</dbReference>
<feature type="transmembrane region" description="Helical" evidence="10">
    <location>
        <begin position="349"/>
        <end position="373"/>
    </location>
</feature>
<feature type="transmembrane region" description="Helical" evidence="10">
    <location>
        <begin position="206"/>
        <end position="227"/>
    </location>
</feature>
<dbReference type="InterPro" id="IPR017871">
    <property type="entry name" value="ABC_transporter-like_CS"/>
</dbReference>
<keyword evidence="6" id="KW-0547">Nucleotide-binding</keyword>
<dbReference type="PANTHER" id="PTHR24223:SF456">
    <property type="entry name" value="MULTIDRUG RESISTANCE-ASSOCIATED PROTEIN LETHAL(2)03659"/>
    <property type="match status" value="1"/>
</dbReference>
<dbReference type="Pfam" id="PF00664">
    <property type="entry name" value="ABC_membrane"/>
    <property type="match status" value="2"/>
</dbReference>
<feature type="transmembrane region" description="Helical" evidence="10">
    <location>
        <begin position="695"/>
        <end position="718"/>
    </location>
</feature>
<dbReference type="Pfam" id="PF00005">
    <property type="entry name" value="ABC_tran"/>
    <property type="match status" value="2"/>
</dbReference>
<feature type="transmembrane region" description="Helical" evidence="10">
    <location>
        <begin position="315"/>
        <end position="337"/>
    </location>
</feature>
<feature type="domain" description="ABC transporter" evidence="11">
    <location>
        <begin position="417"/>
        <end position="637"/>
    </location>
</feature>
<dbReference type="SUPFAM" id="SSF52540">
    <property type="entry name" value="P-loop containing nucleoside triphosphate hydrolases"/>
    <property type="match status" value="2"/>
</dbReference>
<dbReference type="InterPro" id="IPR050173">
    <property type="entry name" value="ABC_transporter_C-like"/>
</dbReference>
<evidence type="ECO:0000259" key="12">
    <source>
        <dbReference type="PROSITE" id="PS50929"/>
    </source>
</evidence>